<dbReference type="STRING" id="1703770.AMJ39_07545"/>
<dbReference type="AlphaFoldDB" id="A0A0S7WQZ3"/>
<dbReference type="PANTHER" id="PTHR22990">
    <property type="entry name" value="F-BOX ONLY PROTEIN"/>
    <property type="match status" value="1"/>
</dbReference>
<dbReference type="Gene3D" id="2.160.20.10">
    <property type="entry name" value="Single-stranded right-handed beta-helix, Pectin lyase-like"/>
    <property type="match status" value="2"/>
</dbReference>
<evidence type="ECO:0000256" key="1">
    <source>
        <dbReference type="ARBA" id="ARBA00022737"/>
    </source>
</evidence>
<dbReference type="GO" id="GO:0006511">
    <property type="term" value="P:ubiquitin-dependent protein catabolic process"/>
    <property type="evidence" value="ECO:0007669"/>
    <property type="project" value="TreeGrafter"/>
</dbReference>
<proteinExistence type="predicted"/>
<dbReference type="InterPro" id="IPR011050">
    <property type="entry name" value="Pectin_lyase_fold/virulence"/>
</dbReference>
<feature type="domain" description="Right handed beta helix" evidence="2">
    <location>
        <begin position="274"/>
        <end position="403"/>
    </location>
</feature>
<dbReference type="InterPro" id="IPR051550">
    <property type="entry name" value="SCF-Subunits/Alg-Epimerases"/>
</dbReference>
<name>A0A0S7WQZ3_UNCT6</name>
<evidence type="ECO:0000313" key="4">
    <source>
        <dbReference type="Proteomes" id="UP000052008"/>
    </source>
</evidence>
<organism evidence="3 4">
    <name type="scientific">candidate division TA06 bacterium DG_24</name>
    <dbReference type="NCBI Taxonomy" id="1703770"/>
    <lineage>
        <taxon>Bacteria</taxon>
        <taxon>Bacteria division TA06</taxon>
    </lineage>
</organism>
<comment type="caution">
    <text evidence="3">The sequence shown here is derived from an EMBL/GenBank/DDBJ whole genome shotgun (WGS) entry which is preliminary data.</text>
</comment>
<sequence>MRGVGIEVNEEKVGRTMEVDEKSVSGTRFCLLLSPDRMRGSLCLRLERFRPRLGSLPGRRQRVCAQRRSPRARRETSPARWRLKRMSPSPAVVVLALLLAQHPSADTLRVPLDYTSIQEAIVAADDGDTVLVWPGTYNERVDFLGKAVAVVGREGAQVTVIDGGGSGPVVTFGSAEPPGARLEGFTVMNGNYNVQLRGGGILCSAGATPVLIHNIVSDNVANYSGGGIACLGSSPFIIANTIVRNRARPFGAIGDGLGGGIACDGGAPTIVANVIEENIAGGTGLSGGGGIACYGGSHPRIDNNAIRHNVAWSTYGLAWGGGVFCTDASHPNITGNSLLENHVQSQTVEEGGAIYCFDSSSPLIRENAIRGHTSGSGGAVHTSNGSEPTLVLNNIEGNDPYGLVNDEPGVTLCAVNNWWGAVSGPYHPETNPGGDGDPVSDGVAFAPWLASAERLVFVRGWPEACRVRQGGDLRVELAVFNRMPGFQRFWFVTSVDLPGGASFGPLAGPTPLMLLPDGMMSGILGHAIPPDAPTGLWTYHASIGIPPHDTLDHAQFDFEVTAAVQRLLRSRSLDCLFPSP</sequence>
<dbReference type="Pfam" id="PF13229">
    <property type="entry name" value="Beta_helix"/>
    <property type="match status" value="1"/>
</dbReference>
<reference evidence="3 4" key="1">
    <citation type="journal article" date="2015" name="Microbiome">
        <title>Genomic resolution of linkages in carbon, nitrogen, and sulfur cycling among widespread estuary sediment bacteria.</title>
        <authorList>
            <person name="Baker B.J."/>
            <person name="Lazar C.S."/>
            <person name="Teske A.P."/>
            <person name="Dick G.J."/>
        </authorList>
    </citation>
    <scope>NUCLEOTIDE SEQUENCE [LARGE SCALE GENOMIC DNA]</scope>
    <source>
        <strain evidence="3">DG_24</strain>
    </source>
</reference>
<dbReference type="Proteomes" id="UP000052008">
    <property type="component" value="Unassembled WGS sequence"/>
</dbReference>
<keyword evidence="1" id="KW-0677">Repeat</keyword>
<dbReference type="PANTHER" id="PTHR22990:SF15">
    <property type="entry name" value="F-BOX ONLY PROTEIN 10"/>
    <property type="match status" value="1"/>
</dbReference>
<dbReference type="InterPro" id="IPR012334">
    <property type="entry name" value="Pectin_lyas_fold"/>
</dbReference>
<protein>
    <recommendedName>
        <fullName evidence="2">Right handed beta helix domain-containing protein</fullName>
    </recommendedName>
</protein>
<evidence type="ECO:0000313" key="3">
    <source>
        <dbReference type="EMBL" id="KPJ52577.1"/>
    </source>
</evidence>
<accession>A0A0S7WQZ3</accession>
<gene>
    <name evidence="3" type="ORF">AMJ39_07545</name>
</gene>
<dbReference type="SUPFAM" id="SSF51126">
    <property type="entry name" value="Pectin lyase-like"/>
    <property type="match status" value="1"/>
</dbReference>
<evidence type="ECO:0000259" key="2">
    <source>
        <dbReference type="Pfam" id="PF13229"/>
    </source>
</evidence>
<dbReference type="EMBL" id="LIZS01000052">
    <property type="protein sequence ID" value="KPJ52577.1"/>
    <property type="molecule type" value="Genomic_DNA"/>
</dbReference>
<dbReference type="InterPro" id="IPR039448">
    <property type="entry name" value="Beta_helix"/>
</dbReference>